<organism evidence="7 8">
    <name type="scientific">Piptocephalis cylindrospora</name>
    <dbReference type="NCBI Taxonomy" id="1907219"/>
    <lineage>
        <taxon>Eukaryota</taxon>
        <taxon>Fungi</taxon>
        <taxon>Fungi incertae sedis</taxon>
        <taxon>Zoopagomycota</taxon>
        <taxon>Zoopagomycotina</taxon>
        <taxon>Zoopagomycetes</taxon>
        <taxon>Zoopagales</taxon>
        <taxon>Piptocephalidaceae</taxon>
        <taxon>Piptocephalis</taxon>
    </lineage>
</organism>
<dbReference type="InterPro" id="IPR029154">
    <property type="entry name" value="HIBADH-like_NADP-bd"/>
</dbReference>
<dbReference type="PIRSF" id="PIRSF000103">
    <property type="entry name" value="HIBADH"/>
    <property type="match status" value="1"/>
</dbReference>
<dbReference type="Pfam" id="PF03446">
    <property type="entry name" value="NAD_binding_2"/>
    <property type="match status" value="1"/>
</dbReference>
<sequence length="323" mass="34842">MSTERIGWIGLGQMGMGMAKCLQKKVADSSESIPPLTVYNRTASKCEELVELGAKATTSIQDLVEHCDIILTSLSNDAAVQAVYAELFMSLPKDRSILLVETSTVYPALTGTLAKRATDAGHTFVSAPVFGPPSAAANANLVLVLAGPEDSCAKLESLLVPTIARSALRLGEDPDAGSKMKLIGNFFVLGFIELLAEGLTLGQASGIGQEAVYRFIEAFMPLPTLKLYGERQMKDSFVANASFPIELSLKDTNHVHALAQEHHAAIPTLDAMREHLQTMRDAGHSDWDHSAVIGAVRTKANLPMILNDKVRADVDRTEKKEEK</sequence>
<dbReference type="Gene3D" id="1.10.1040.10">
    <property type="entry name" value="N-(1-d-carboxylethyl)-l-norvaline Dehydrogenase, domain 2"/>
    <property type="match status" value="1"/>
</dbReference>
<evidence type="ECO:0000256" key="4">
    <source>
        <dbReference type="PIRSR" id="PIRSR000103-1"/>
    </source>
</evidence>
<feature type="domain" description="6-phosphogluconate dehydrogenase NADP-binding" evidence="5">
    <location>
        <begin position="5"/>
        <end position="159"/>
    </location>
</feature>
<keyword evidence="8" id="KW-1185">Reference proteome</keyword>
<dbReference type="InterPro" id="IPR006115">
    <property type="entry name" value="6PGDH_NADP-bd"/>
</dbReference>
<dbReference type="InterPro" id="IPR015815">
    <property type="entry name" value="HIBADH-related"/>
</dbReference>
<dbReference type="PANTHER" id="PTHR43580">
    <property type="entry name" value="OXIDOREDUCTASE GLYR1-RELATED"/>
    <property type="match status" value="1"/>
</dbReference>
<evidence type="ECO:0000256" key="1">
    <source>
        <dbReference type="ARBA" id="ARBA00007598"/>
    </source>
</evidence>
<dbReference type="GO" id="GO:0050661">
    <property type="term" value="F:NADP binding"/>
    <property type="evidence" value="ECO:0007669"/>
    <property type="project" value="InterPro"/>
</dbReference>
<dbReference type="SUPFAM" id="SSF51735">
    <property type="entry name" value="NAD(P)-binding Rossmann-fold domains"/>
    <property type="match status" value="1"/>
</dbReference>
<evidence type="ECO:0000256" key="3">
    <source>
        <dbReference type="ARBA" id="ARBA00023027"/>
    </source>
</evidence>
<dbReference type="InterPro" id="IPR013328">
    <property type="entry name" value="6PGD_dom2"/>
</dbReference>
<dbReference type="OrthoDB" id="435038at2759"/>
<dbReference type="GO" id="GO:0051287">
    <property type="term" value="F:NAD binding"/>
    <property type="evidence" value="ECO:0007669"/>
    <property type="project" value="InterPro"/>
</dbReference>
<dbReference type="PANTHER" id="PTHR43580:SF8">
    <property type="entry name" value="6-PHOSPHOGLUCONATE DEHYDROGENASE NADP-BINDING DOMAIN-CONTAINING PROTEIN-RELATED"/>
    <property type="match status" value="1"/>
</dbReference>
<protein>
    <submittedName>
        <fullName evidence="7">NAD binding domain of 6-phosphogluconate dehydrogenase-domain-containing protein</fullName>
    </submittedName>
</protein>
<feature type="domain" description="3-hydroxyisobutyrate dehydrogenase-like NAD-binding" evidence="6">
    <location>
        <begin position="176"/>
        <end position="294"/>
    </location>
</feature>
<evidence type="ECO:0000313" key="8">
    <source>
        <dbReference type="Proteomes" id="UP000267251"/>
    </source>
</evidence>
<dbReference type="AlphaFoldDB" id="A0A4P9Y260"/>
<gene>
    <name evidence="7" type="ORF">BJ684DRAFT_11030</name>
</gene>
<dbReference type="Gene3D" id="3.40.50.720">
    <property type="entry name" value="NAD(P)-binding Rossmann-like Domain"/>
    <property type="match status" value="1"/>
</dbReference>
<dbReference type="Proteomes" id="UP000267251">
    <property type="component" value="Unassembled WGS sequence"/>
</dbReference>
<dbReference type="SUPFAM" id="SSF48179">
    <property type="entry name" value="6-phosphogluconate dehydrogenase C-terminal domain-like"/>
    <property type="match status" value="1"/>
</dbReference>
<evidence type="ECO:0000256" key="2">
    <source>
        <dbReference type="ARBA" id="ARBA00023002"/>
    </source>
</evidence>
<dbReference type="Pfam" id="PF14833">
    <property type="entry name" value="NAD_binding_11"/>
    <property type="match status" value="1"/>
</dbReference>
<feature type="active site" evidence="4">
    <location>
        <position position="181"/>
    </location>
</feature>
<dbReference type="InterPro" id="IPR008927">
    <property type="entry name" value="6-PGluconate_DH-like_C_sf"/>
</dbReference>
<dbReference type="InterPro" id="IPR036291">
    <property type="entry name" value="NAD(P)-bd_dom_sf"/>
</dbReference>
<accession>A0A4P9Y260</accession>
<dbReference type="EMBL" id="KZ988213">
    <property type="protein sequence ID" value="RKP12764.1"/>
    <property type="molecule type" value="Genomic_DNA"/>
</dbReference>
<evidence type="ECO:0000259" key="6">
    <source>
        <dbReference type="Pfam" id="PF14833"/>
    </source>
</evidence>
<reference evidence="8" key="1">
    <citation type="journal article" date="2018" name="Nat. Microbiol.">
        <title>Leveraging single-cell genomics to expand the fungal tree of life.</title>
        <authorList>
            <person name="Ahrendt S.R."/>
            <person name="Quandt C.A."/>
            <person name="Ciobanu D."/>
            <person name="Clum A."/>
            <person name="Salamov A."/>
            <person name="Andreopoulos B."/>
            <person name="Cheng J.F."/>
            <person name="Woyke T."/>
            <person name="Pelin A."/>
            <person name="Henrissat B."/>
            <person name="Reynolds N.K."/>
            <person name="Benny G.L."/>
            <person name="Smith M.E."/>
            <person name="James T.Y."/>
            <person name="Grigoriev I.V."/>
        </authorList>
    </citation>
    <scope>NUCLEOTIDE SEQUENCE [LARGE SCALE GENOMIC DNA]</scope>
</reference>
<evidence type="ECO:0000259" key="5">
    <source>
        <dbReference type="Pfam" id="PF03446"/>
    </source>
</evidence>
<name>A0A4P9Y260_9FUNG</name>
<proteinExistence type="inferred from homology"/>
<dbReference type="GO" id="GO:0016491">
    <property type="term" value="F:oxidoreductase activity"/>
    <property type="evidence" value="ECO:0007669"/>
    <property type="project" value="UniProtKB-KW"/>
</dbReference>
<comment type="similarity">
    <text evidence="1">Belongs to the HIBADH-related family. NP60 subfamily.</text>
</comment>
<evidence type="ECO:0000313" key="7">
    <source>
        <dbReference type="EMBL" id="RKP12764.1"/>
    </source>
</evidence>
<dbReference type="InterPro" id="IPR051265">
    <property type="entry name" value="HIBADH-related_NP60_sf"/>
</dbReference>
<keyword evidence="3" id="KW-0520">NAD</keyword>
<keyword evidence="2" id="KW-0560">Oxidoreductase</keyword>